<organism evidence="2 3">
    <name type="scientific">Myodes glareolus</name>
    <name type="common">Bank vole</name>
    <name type="synonym">Clethrionomys glareolus</name>
    <dbReference type="NCBI Taxonomy" id="447135"/>
    <lineage>
        <taxon>Eukaryota</taxon>
        <taxon>Metazoa</taxon>
        <taxon>Chordata</taxon>
        <taxon>Craniata</taxon>
        <taxon>Vertebrata</taxon>
        <taxon>Euteleostomi</taxon>
        <taxon>Mammalia</taxon>
        <taxon>Eutheria</taxon>
        <taxon>Euarchontoglires</taxon>
        <taxon>Glires</taxon>
        <taxon>Rodentia</taxon>
        <taxon>Myomorpha</taxon>
        <taxon>Muroidea</taxon>
        <taxon>Cricetidae</taxon>
        <taxon>Arvicolinae</taxon>
        <taxon>Myodes</taxon>
    </lineage>
</organism>
<sequence length="132" mass="14787">MNVIPFQTQKLIPGAARLNPKSKISFSKVLTWHWELQPPTTAKRNIAQERRGESVFTASREPPGAARGSTRTGRSCFPIQTPSLQDGATRIHGKLAFRLFIRKCPPQTLRVYFYDLMGTLKDAESQGLQSSD</sequence>
<proteinExistence type="predicted"/>
<protein>
    <submittedName>
        <fullName evidence="2">Uncharacterized protein</fullName>
    </submittedName>
</protein>
<evidence type="ECO:0000313" key="3">
    <source>
        <dbReference type="Proteomes" id="UP001488838"/>
    </source>
</evidence>
<accession>A0AAW0IH89</accession>
<feature type="region of interest" description="Disordered" evidence="1">
    <location>
        <begin position="41"/>
        <end position="76"/>
    </location>
</feature>
<dbReference type="EMBL" id="JBBHLL010000132">
    <property type="protein sequence ID" value="KAK7813747.1"/>
    <property type="molecule type" value="Genomic_DNA"/>
</dbReference>
<keyword evidence="3" id="KW-1185">Reference proteome</keyword>
<evidence type="ECO:0000313" key="2">
    <source>
        <dbReference type="EMBL" id="KAK7813747.1"/>
    </source>
</evidence>
<comment type="caution">
    <text evidence="2">The sequence shown here is derived from an EMBL/GenBank/DDBJ whole genome shotgun (WGS) entry which is preliminary data.</text>
</comment>
<reference evidence="2 3" key="1">
    <citation type="journal article" date="2023" name="bioRxiv">
        <title>Conserved and derived expression patterns and positive selection on dental genes reveal complex evolutionary context of ever-growing rodent molars.</title>
        <authorList>
            <person name="Calamari Z.T."/>
            <person name="Song A."/>
            <person name="Cohen E."/>
            <person name="Akter M."/>
            <person name="Roy R.D."/>
            <person name="Hallikas O."/>
            <person name="Christensen M.M."/>
            <person name="Li P."/>
            <person name="Marangoni P."/>
            <person name="Jernvall J."/>
            <person name="Klein O.D."/>
        </authorList>
    </citation>
    <scope>NUCLEOTIDE SEQUENCE [LARGE SCALE GENOMIC DNA]</scope>
    <source>
        <strain evidence="2">V071</strain>
    </source>
</reference>
<gene>
    <name evidence="2" type="ORF">U0070_001453</name>
</gene>
<name>A0AAW0IH89_MYOGA</name>
<dbReference type="Proteomes" id="UP001488838">
    <property type="component" value="Unassembled WGS sequence"/>
</dbReference>
<evidence type="ECO:0000256" key="1">
    <source>
        <dbReference type="SAM" id="MobiDB-lite"/>
    </source>
</evidence>
<dbReference type="AlphaFoldDB" id="A0AAW0IH89"/>